<dbReference type="AlphaFoldDB" id="A0A1C3K743"/>
<sequence>MIGLVLVMHEPLGGALANCAGHVMGPALELAVCDIHADQDVEADAARVVAAIEAANKGQGVLVLTDMVGATPSNIATRAVETARADGVPCSLAAGVNLPMLLRALNYRDRPLAEVLERALSGASQAVLCVDR</sequence>
<keyword evidence="3" id="KW-0762">Sugar transport</keyword>
<dbReference type="GO" id="GO:0016740">
    <property type="term" value="F:transferase activity"/>
    <property type="evidence" value="ECO:0007669"/>
    <property type="project" value="UniProtKB-KW"/>
</dbReference>
<dbReference type="GO" id="GO:0016020">
    <property type="term" value="C:membrane"/>
    <property type="evidence" value="ECO:0007669"/>
    <property type="project" value="InterPro"/>
</dbReference>
<name>A0A1C3K743_9BURK</name>
<dbReference type="SUPFAM" id="SSF53062">
    <property type="entry name" value="PTS system fructose IIA component-like"/>
    <property type="match status" value="1"/>
</dbReference>
<dbReference type="InterPro" id="IPR004701">
    <property type="entry name" value="PTS_EIIA_man-typ"/>
</dbReference>
<dbReference type="Proteomes" id="UP000078558">
    <property type="component" value="Chromosome I"/>
</dbReference>
<dbReference type="KEGG" id="odi:ODI_R2575"/>
<keyword evidence="1" id="KW-0808">Transferase</keyword>
<accession>A0A1C3K743</accession>
<dbReference type="STRING" id="1851544.ODI_03851"/>
<keyword evidence="5" id="KW-1185">Reference proteome</keyword>
<dbReference type="RefSeq" id="WP_067758554.1">
    <property type="nucleotide sequence ID" value="NZ_LT907988.1"/>
</dbReference>
<evidence type="ECO:0000256" key="1">
    <source>
        <dbReference type="ARBA" id="ARBA00022679"/>
    </source>
</evidence>
<keyword evidence="3" id="KW-0813">Transport</keyword>
<protein>
    <submittedName>
        <fullName evidence="3">Sugar transport PTS system IIa component</fullName>
    </submittedName>
</protein>
<dbReference type="InterPro" id="IPR051471">
    <property type="entry name" value="Bacterial_PTS_sugar_comp"/>
</dbReference>
<evidence type="ECO:0000313" key="5">
    <source>
        <dbReference type="Proteomes" id="UP000078558"/>
    </source>
</evidence>
<gene>
    <name evidence="3" type="ORF">ODI_03851</name>
    <name evidence="4" type="ORF">ODI_R2575</name>
</gene>
<evidence type="ECO:0000259" key="2">
    <source>
        <dbReference type="PROSITE" id="PS51096"/>
    </source>
</evidence>
<dbReference type="PROSITE" id="PS51096">
    <property type="entry name" value="PTS_EIIA_TYPE_4"/>
    <property type="match status" value="1"/>
</dbReference>
<dbReference type="PANTHER" id="PTHR33799">
    <property type="entry name" value="PTS PERMEASE-RELATED-RELATED"/>
    <property type="match status" value="1"/>
</dbReference>
<dbReference type="InterPro" id="IPR036662">
    <property type="entry name" value="PTS_EIIA_man-typ_sf"/>
</dbReference>
<dbReference type="PANTHER" id="PTHR33799:SF1">
    <property type="entry name" value="PTS SYSTEM MANNOSE-SPECIFIC EIIAB COMPONENT-RELATED"/>
    <property type="match status" value="1"/>
</dbReference>
<organism evidence="3 5">
    <name type="scientific">Orrella dioscoreae</name>
    <dbReference type="NCBI Taxonomy" id="1851544"/>
    <lineage>
        <taxon>Bacteria</taxon>
        <taxon>Pseudomonadati</taxon>
        <taxon>Pseudomonadota</taxon>
        <taxon>Betaproteobacteria</taxon>
        <taxon>Burkholderiales</taxon>
        <taxon>Alcaligenaceae</taxon>
        <taxon>Orrella</taxon>
    </lineage>
</organism>
<evidence type="ECO:0000313" key="4">
    <source>
        <dbReference type="EMBL" id="SOE50202.1"/>
    </source>
</evidence>
<dbReference type="Gene3D" id="3.40.50.510">
    <property type="entry name" value="Phosphotransferase system, mannose-type IIA component"/>
    <property type="match status" value="1"/>
</dbReference>
<feature type="domain" description="PTS EIIA type-4" evidence="2">
    <location>
        <begin position="1"/>
        <end position="127"/>
    </location>
</feature>
<reference evidence="4 5" key="2">
    <citation type="submission" date="2017-08" db="EMBL/GenBank/DDBJ databases">
        <authorList>
            <person name="de Groot N.N."/>
        </authorList>
    </citation>
    <scope>NUCLEOTIDE SEQUENCE [LARGE SCALE GENOMIC DNA]</scope>
    <source>
        <strain evidence="4">Orrdi1</strain>
    </source>
</reference>
<reference evidence="3 5" key="1">
    <citation type="submission" date="2016-06" db="EMBL/GenBank/DDBJ databases">
        <authorList>
            <person name="Kjaerup R.B."/>
            <person name="Dalgaard T.S."/>
            <person name="Juul-Madsen H.R."/>
        </authorList>
    </citation>
    <scope>NUCLEOTIDE SEQUENCE [LARGE SCALE GENOMIC DNA]</scope>
    <source>
        <strain evidence="3">Orrdi1</strain>
    </source>
</reference>
<dbReference type="Pfam" id="PF03610">
    <property type="entry name" value="EIIA-man"/>
    <property type="match status" value="1"/>
</dbReference>
<dbReference type="GO" id="GO:0009401">
    <property type="term" value="P:phosphoenolpyruvate-dependent sugar phosphotransferase system"/>
    <property type="evidence" value="ECO:0007669"/>
    <property type="project" value="InterPro"/>
</dbReference>
<dbReference type="EMBL" id="LT907988">
    <property type="protein sequence ID" value="SOE50202.1"/>
    <property type="molecule type" value="Genomic_DNA"/>
</dbReference>
<proteinExistence type="predicted"/>
<dbReference type="EMBL" id="FLRC01000053">
    <property type="protein sequence ID" value="SBT27264.1"/>
    <property type="molecule type" value="Genomic_DNA"/>
</dbReference>
<evidence type="ECO:0000313" key="3">
    <source>
        <dbReference type="EMBL" id="SBT27264.1"/>
    </source>
</evidence>
<dbReference type="OrthoDB" id="8795346at2"/>